<dbReference type="InterPro" id="IPR027417">
    <property type="entry name" value="P-loop_NTPase"/>
</dbReference>
<dbReference type="AlphaFoldDB" id="A0A921GFC6"/>
<dbReference type="Pfam" id="PF03008">
    <property type="entry name" value="DUF234"/>
    <property type="match status" value="1"/>
</dbReference>
<name>A0A921GFC6_9ACTN</name>
<feature type="domain" description="DUF234" evidence="2">
    <location>
        <begin position="318"/>
        <end position="409"/>
    </location>
</feature>
<dbReference type="InterPro" id="IPR011335">
    <property type="entry name" value="Restrct_endonuc-II-like"/>
</dbReference>
<evidence type="ECO:0000259" key="1">
    <source>
        <dbReference type="Pfam" id="PF01637"/>
    </source>
</evidence>
<dbReference type="RefSeq" id="WP_274959436.1">
    <property type="nucleotide sequence ID" value="NZ_DYWQ01000123.1"/>
</dbReference>
<dbReference type="Gene3D" id="3.40.50.300">
    <property type="entry name" value="P-loop containing nucleotide triphosphate hydrolases"/>
    <property type="match status" value="1"/>
</dbReference>
<organism evidence="3 4">
    <name type="scientific">Thermophilibacter provencensis</name>
    <dbReference type="NCBI Taxonomy" id="1852386"/>
    <lineage>
        <taxon>Bacteria</taxon>
        <taxon>Bacillati</taxon>
        <taxon>Actinomycetota</taxon>
        <taxon>Coriobacteriia</taxon>
        <taxon>Coriobacteriales</taxon>
        <taxon>Atopobiaceae</taxon>
        <taxon>Thermophilibacter</taxon>
    </lineage>
</organism>
<dbReference type="InterPro" id="IPR036390">
    <property type="entry name" value="WH_DNA-bd_sf"/>
</dbReference>
<reference evidence="3" key="2">
    <citation type="submission" date="2021-09" db="EMBL/GenBank/DDBJ databases">
        <authorList>
            <person name="Gilroy R."/>
        </authorList>
    </citation>
    <scope>NUCLEOTIDE SEQUENCE</scope>
    <source>
        <strain evidence="3">CHK124-7917</strain>
    </source>
</reference>
<evidence type="ECO:0000259" key="2">
    <source>
        <dbReference type="Pfam" id="PF03008"/>
    </source>
</evidence>
<dbReference type="InterPro" id="IPR011579">
    <property type="entry name" value="ATPase_dom"/>
</dbReference>
<reference evidence="3" key="1">
    <citation type="journal article" date="2021" name="PeerJ">
        <title>Extensive microbial diversity within the chicken gut microbiome revealed by metagenomics and culture.</title>
        <authorList>
            <person name="Gilroy R."/>
            <person name="Ravi A."/>
            <person name="Getino M."/>
            <person name="Pursley I."/>
            <person name="Horton D.L."/>
            <person name="Alikhan N.F."/>
            <person name="Baker D."/>
            <person name="Gharbi K."/>
            <person name="Hall N."/>
            <person name="Watson M."/>
            <person name="Adriaenssens E.M."/>
            <person name="Foster-Nyarko E."/>
            <person name="Jarju S."/>
            <person name="Secka A."/>
            <person name="Antonio M."/>
            <person name="Oren A."/>
            <person name="Chaudhuri R.R."/>
            <person name="La Ragione R."/>
            <person name="Hildebrand F."/>
            <person name="Pallen M.J."/>
        </authorList>
    </citation>
    <scope>NUCLEOTIDE SEQUENCE</scope>
    <source>
        <strain evidence="3">CHK124-7917</strain>
    </source>
</reference>
<gene>
    <name evidence="3" type="ORF">K8U72_08170</name>
</gene>
<evidence type="ECO:0000313" key="4">
    <source>
        <dbReference type="Proteomes" id="UP000697330"/>
    </source>
</evidence>
<sequence>MRIFIDREAELQALEREYAREGSSFVVVYGRRRVGKTELISQFIRNRRSLYYLATEEPELQNLESFQSVAADFLQSDLLRAARISRWEDVFREIARACGPTDERAVIVIDEFQYLGRANPAYPSIFQRIWDTMLKDANVMLVLCGSLISLMRDQVLSEESPLYGRRTAQIRMGQIPFSRYREFLLGRSTRELVERYAVTGGVPKYIELFEDEKDVYSAISANVLDRSGFLYDEPNFLLQREVPDVGTYFALIRAIAGGAHRPSEISRSFGIKQTSLNKYLKTLIDLDVLERQVPVTESNPDKSKKSLYRIKDNFLQFWFRFVLPNLSYLETGRTAAVEKRIREHFIDGHVAYVYEDVCRERLWGLADSGELGFVPERVGRWWSGSDEIDVVGLSASEGRAVWGECKFWKDPVGANVLRALEEKAARVPWEWDRRTDAFALFSASGFTDELREIAGARDDVVLVDDSE</sequence>
<feature type="domain" description="ATPase" evidence="1">
    <location>
        <begin position="4"/>
        <end position="208"/>
    </location>
</feature>
<dbReference type="EMBL" id="DYWQ01000123">
    <property type="protein sequence ID" value="HJF45735.1"/>
    <property type="molecule type" value="Genomic_DNA"/>
</dbReference>
<dbReference type="SUPFAM" id="SSF46785">
    <property type="entry name" value="Winged helix' DNA-binding domain"/>
    <property type="match status" value="1"/>
</dbReference>
<dbReference type="GO" id="GO:0005524">
    <property type="term" value="F:ATP binding"/>
    <property type="evidence" value="ECO:0007669"/>
    <property type="project" value="UniProtKB-KW"/>
</dbReference>
<dbReference type="Proteomes" id="UP000697330">
    <property type="component" value="Unassembled WGS sequence"/>
</dbReference>
<comment type="caution">
    <text evidence="3">The sequence shown here is derived from an EMBL/GenBank/DDBJ whole genome shotgun (WGS) entry which is preliminary data.</text>
</comment>
<dbReference type="SUPFAM" id="SSF52540">
    <property type="entry name" value="P-loop containing nucleoside triphosphate hydrolases"/>
    <property type="match status" value="1"/>
</dbReference>
<accession>A0A921GFC6</accession>
<dbReference type="InterPro" id="IPR004256">
    <property type="entry name" value="DUF234"/>
</dbReference>
<dbReference type="SUPFAM" id="SSF52980">
    <property type="entry name" value="Restriction endonuclease-like"/>
    <property type="match status" value="1"/>
</dbReference>
<dbReference type="PANTHER" id="PTHR34704:SF1">
    <property type="entry name" value="ATPASE"/>
    <property type="match status" value="1"/>
</dbReference>
<dbReference type="Pfam" id="PF01637">
    <property type="entry name" value="ATPase_2"/>
    <property type="match status" value="1"/>
</dbReference>
<keyword evidence="3" id="KW-0067">ATP-binding</keyword>
<protein>
    <submittedName>
        <fullName evidence="3">ATP-binding protein</fullName>
    </submittedName>
</protein>
<proteinExistence type="predicted"/>
<keyword evidence="3" id="KW-0547">Nucleotide-binding</keyword>
<dbReference type="PANTHER" id="PTHR34704">
    <property type="entry name" value="ATPASE"/>
    <property type="match status" value="1"/>
</dbReference>
<evidence type="ECO:0000313" key="3">
    <source>
        <dbReference type="EMBL" id="HJF45735.1"/>
    </source>
</evidence>